<accession>L5KLF9</accession>
<proteinExistence type="predicted"/>
<keyword evidence="3" id="KW-1185">Reference proteome</keyword>
<evidence type="ECO:0000256" key="1">
    <source>
        <dbReference type="SAM" id="MobiDB-lite"/>
    </source>
</evidence>
<organism evidence="2 3">
    <name type="scientific">Pteropus alecto</name>
    <name type="common">Black flying fox</name>
    <dbReference type="NCBI Taxonomy" id="9402"/>
    <lineage>
        <taxon>Eukaryota</taxon>
        <taxon>Metazoa</taxon>
        <taxon>Chordata</taxon>
        <taxon>Craniata</taxon>
        <taxon>Vertebrata</taxon>
        <taxon>Euteleostomi</taxon>
        <taxon>Mammalia</taxon>
        <taxon>Eutheria</taxon>
        <taxon>Laurasiatheria</taxon>
        <taxon>Chiroptera</taxon>
        <taxon>Yinpterochiroptera</taxon>
        <taxon>Pteropodoidea</taxon>
        <taxon>Pteropodidae</taxon>
        <taxon>Pteropodinae</taxon>
        <taxon>Pteropus</taxon>
    </lineage>
</organism>
<keyword evidence="2" id="KW-0812">Transmembrane</keyword>
<evidence type="ECO:0000313" key="3">
    <source>
        <dbReference type="Proteomes" id="UP000010552"/>
    </source>
</evidence>
<feature type="region of interest" description="Disordered" evidence="1">
    <location>
        <begin position="45"/>
        <end position="68"/>
    </location>
</feature>
<keyword evidence="2" id="KW-0472">Membrane</keyword>
<sequence>MLKKEHEVAMLPTVTNAHSEAAVPERIVCPCSVNPCCWASWHSPTPGRDQKMLGDVTGVQGYGPPPHT</sequence>
<dbReference type="AlphaFoldDB" id="L5KLF9"/>
<protein>
    <submittedName>
        <fullName evidence="2">Interferon-induced transmembrane protein 3</fullName>
    </submittedName>
</protein>
<dbReference type="InParanoid" id="L5KLF9"/>
<gene>
    <name evidence="2" type="ORF">PAL_GLEAN10014732</name>
</gene>
<dbReference type="Proteomes" id="UP000010552">
    <property type="component" value="Unassembled WGS sequence"/>
</dbReference>
<reference evidence="3" key="1">
    <citation type="journal article" date="2013" name="Science">
        <title>Comparative analysis of bat genomes provides insight into the evolution of flight and immunity.</title>
        <authorList>
            <person name="Zhang G."/>
            <person name="Cowled C."/>
            <person name="Shi Z."/>
            <person name="Huang Z."/>
            <person name="Bishop-Lilly K.A."/>
            <person name="Fang X."/>
            <person name="Wynne J.W."/>
            <person name="Xiong Z."/>
            <person name="Baker M.L."/>
            <person name="Zhao W."/>
            <person name="Tachedjian M."/>
            <person name="Zhu Y."/>
            <person name="Zhou P."/>
            <person name="Jiang X."/>
            <person name="Ng J."/>
            <person name="Yang L."/>
            <person name="Wu L."/>
            <person name="Xiao J."/>
            <person name="Feng Y."/>
            <person name="Chen Y."/>
            <person name="Sun X."/>
            <person name="Zhang Y."/>
            <person name="Marsh G.A."/>
            <person name="Crameri G."/>
            <person name="Broder C.C."/>
            <person name="Frey K.G."/>
            <person name="Wang L.F."/>
            <person name="Wang J."/>
        </authorList>
    </citation>
    <scope>NUCLEOTIDE SEQUENCE [LARGE SCALE GENOMIC DNA]</scope>
</reference>
<dbReference type="EMBL" id="KB030661">
    <property type="protein sequence ID" value="ELK12370.1"/>
    <property type="molecule type" value="Genomic_DNA"/>
</dbReference>
<evidence type="ECO:0000313" key="2">
    <source>
        <dbReference type="EMBL" id="ELK12370.1"/>
    </source>
</evidence>
<name>L5KLF9_PTEAL</name>